<dbReference type="AlphaFoldDB" id="A0A9J6RGY3"/>
<organism evidence="2 3">
    <name type="scientific">Natronobacillus azotifigens</name>
    <dbReference type="NCBI Taxonomy" id="472978"/>
    <lineage>
        <taxon>Bacteria</taxon>
        <taxon>Bacillati</taxon>
        <taxon>Bacillota</taxon>
        <taxon>Bacilli</taxon>
        <taxon>Bacillales</taxon>
        <taxon>Bacillaceae</taxon>
        <taxon>Natronobacillus</taxon>
    </lineage>
</organism>
<dbReference type="Proteomes" id="UP001084197">
    <property type="component" value="Unassembled WGS sequence"/>
</dbReference>
<proteinExistence type="predicted"/>
<reference evidence="2" key="1">
    <citation type="submission" date="2022-11" db="EMBL/GenBank/DDBJ databases">
        <title>WGS of Natronobacillus azotifigens 24KS-1, an anaerobic diazotrophic haloalkaliphile from soda-rich habitats.</title>
        <authorList>
            <person name="Sorokin D.Y."/>
            <person name="Merkel A.Y."/>
        </authorList>
    </citation>
    <scope>NUCLEOTIDE SEQUENCE</scope>
    <source>
        <strain evidence="2">24KS-1</strain>
    </source>
</reference>
<sequence length="180" mass="21756">MVITILVLIIFFIIFYLLNKEWYMIQMKRGNENPITWQSHGNGSFRYIDDDILVIEIEDKQFETLDITITDLFHLPNLEEIHLGLWYDTEKYDDEFIDHIFHLVLEDEQNNRYDNNSYSIGEKGMFGQFQRRQISDVSLIDIEELYLYIYPLKEVDGEIVQLEPEKRLVFTEDMELEHFE</sequence>
<evidence type="ECO:0000313" key="3">
    <source>
        <dbReference type="Proteomes" id="UP001084197"/>
    </source>
</evidence>
<keyword evidence="1" id="KW-1133">Transmembrane helix</keyword>
<keyword evidence="3" id="KW-1185">Reference proteome</keyword>
<comment type="caution">
    <text evidence="2">The sequence shown here is derived from an EMBL/GenBank/DDBJ whole genome shotgun (WGS) entry which is preliminary data.</text>
</comment>
<keyword evidence="1" id="KW-0472">Membrane</keyword>
<feature type="transmembrane region" description="Helical" evidence="1">
    <location>
        <begin position="6"/>
        <end position="23"/>
    </location>
</feature>
<keyword evidence="1" id="KW-0812">Transmembrane</keyword>
<accession>A0A9J6RGY3</accession>
<dbReference type="EMBL" id="JAPRAT010000057">
    <property type="protein sequence ID" value="MCZ0704660.1"/>
    <property type="molecule type" value="Genomic_DNA"/>
</dbReference>
<evidence type="ECO:0000313" key="2">
    <source>
        <dbReference type="EMBL" id="MCZ0704660.1"/>
    </source>
</evidence>
<protein>
    <submittedName>
        <fullName evidence="2">Uncharacterized protein</fullName>
    </submittedName>
</protein>
<evidence type="ECO:0000256" key="1">
    <source>
        <dbReference type="SAM" id="Phobius"/>
    </source>
</evidence>
<dbReference type="RefSeq" id="WP_268781438.1">
    <property type="nucleotide sequence ID" value="NZ_JAPRAT010000057.1"/>
</dbReference>
<name>A0A9J6RGY3_9BACI</name>
<gene>
    <name evidence="2" type="ORF">OWO01_15805</name>
</gene>